<reference evidence="3" key="1">
    <citation type="submission" date="2021-02" db="EMBL/GenBank/DDBJ databases">
        <authorList>
            <person name="Nowell W R."/>
        </authorList>
    </citation>
    <scope>NUCLEOTIDE SEQUENCE</scope>
</reference>
<dbReference type="Proteomes" id="UP000663828">
    <property type="component" value="Unassembled WGS sequence"/>
</dbReference>
<comment type="caution">
    <text evidence="3">The sequence shown here is derived from an EMBL/GenBank/DDBJ whole genome shotgun (WGS) entry which is preliminary data.</text>
</comment>
<dbReference type="Proteomes" id="UP000663852">
    <property type="component" value="Unassembled WGS sequence"/>
</dbReference>
<feature type="region of interest" description="Disordered" evidence="1">
    <location>
        <begin position="1"/>
        <end position="20"/>
    </location>
</feature>
<evidence type="ECO:0000313" key="5">
    <source>
        <dbReference type="Proteomes" id="UP000663828"/>
    </source>
</evidence>
<feature type="transmembrane region" description="Helical" evidence="2">
    <location>
        <begin position="36"/>
        <end position="61"/>
    </location>
</feature>
<evidence type="ECO:0000313" key="4">
    <source>
        <dbReference type="EMBL" id="CAF1391797.1"/>
    </source>
</evidence>
<protein>
    <submittedName>
        <fullName evidence="3">Uncharacterized protein</fullName>
    </submittedName>
</protein>
<feature type="compositionally biased region" description="Low complexity" evidence="1">
    <location>
        <begin position="1"/>
        <end position="11"/>
    </location>
</feature>
<evidence type="ECO:0000313" key="3">
    <source>
        <dbReference type="EMBL" id="CAF1221491.1"/>
    </source>
</evidence>
<dbReference type="EMBL" id="CAJNOJ010000313">
    <property type="protein sequence ID" value="CAF1391797.1"/>
    <property type="molecule type" value="Genomic_DNA"/>
</dbReference>
<proteinExistence type="predicted"/>
<organism evidence="3 5">
    <name type="scientific">Adineta ricciae</name>
    <name type="common">Rotifer</name>
    <dbReference type="NCBI Taxonomy" id="249248"/>
    <lineage>
        <taxon>Eukaryota</taxon>
        <taxon>Metazoa</taxon>
        <taxon>Spiralia</taxon>
        <taxon>Gnathifera</taxon>
        <taxon>Rotifera</taxon>
        <taxon>Eurotatoria</taxon>
        <taxon>Bdelloidea</taxon>
        <taxon>Adinetida</taxon>
        <taxon>Adinetidae</taxon>
        <taxon>Adineta</taxon>
    </lineage>
</organism>
<keyword evidence="5" id="KW-1185">Reference proteome</keyword>
<keyword evidence="2" id="KW-0812">Transmembrane</keyword>
<keyword evidence="2" id="KW-1133">Transmembrane helix</keyword>
<name>A0A814XW14_ADIRI</name>
<keyword evidence="2" id="KW-0472">Membrane</keyword>
<gene>
    <name evidence="4" type="ORF">EDS130_LOCUS35512</name>
    <name evidence="3" type="ORF">XAT740_LOCUS24733</name>
</gene>
<sequence>MNKSSSSKTTSQTAPKQLEIQKQNPQKSKCTVSRCVCIQLIFLLALVLLAAIIIPVIVIVLDNTGSNSCAKTYSDSFTSGVTATTQCTSWRSFTTGLTCTTYSKMRIYGSNDPTGVTITDVSTVTALAVALRYNTTLIARYNGINWRVGPDWSGYEITSTGGHTCSTGYTVRPCAGNLHWGGIAGATCSPPSQTLSISFE</sequence>
<dbReference type="EMBL" id="CAJNOR010001929">
    <property type="protein sequence ID" value="CAF1221491.1"/>
    <property type="molecule type" value="Genomic_DNA"/>
</dbReference>
<evidence type="ECO:0000256" key="2">
    <source>
        <dbReference type="SAM" id="Phobius"/>
    </source>
</evidence>
<accession>A0A814XW14</accession>
<dbReference type="OrthoDB" id="10012598at2759"/>
<dbReference type="AlphaFoldDB" id="A0A814XW14"/>
<evidence type="ECO:0000256" key="1">
    <source>
        <dbReference type="SAM" id="MobiDB-lite"/>
    </source>
</evidence>